<evidence type="ECO:0000313" key="3">
    <source>
        <dbReference type="Proteomes" id="UP001174936"/>
    </source>
</evidence>
<feature type="non-terminal residue" evidence="2">
    <location>
        <position position="480"/>
    </location>
</feature>
<name>A0AA39YCI1_9PEZI</name>
<dbReference type="Pfam" id="PF12697">
    <property type="entry name" value="Abhydrolase_6"/>
    <property type="match status" value="1"/>
</dbReference>
<comment type="caution">
    <text evidence="2">The sequence shown here is derived from an EMBL/GenBank/DDBJ whole genome shotgun (WGS) entry which is preliminary data.</text>
</comment>
<feature type="non-terminal residue" evidence="2">
    <location>
        <position position="1"/>
    </location>
</feature>
<gene>
    <name evidence="2" type="ORF">B0T16DRAFT_309089</name>
</gene>
<dbReference type="PANTHER" id="PTHR37471:SF1">
    <property type="entry name" value="AB HYDROLASE-1 DOMAIN-CONTAINING PROTEIN"/>
    <property type="match status" value="1"/>
</dbReference>
<sequence>ALLLLETAFAIFIYSPHKSRLKRLAEHPPPLTREEREALFERCIANIPDLERYLLLWFLGADPAEIKRDNVRDFILWAFFDRDGGNPTPYADEPLSDQDEELDAYIHRVETLLGRALPPGRGSAAPLRLTIDPISIRYHSIIWYAIIGFIDLTTHALLRFHGFAYHSPRPTTTQALTATFPPTPFLRTLPFPLAKRHTSPSSIPYWYRPHRSPTHRPILFIHGIGVGLWPYTAFLSSLAASQIGIIALELLPISARLTSPPVPRETFLAHLASILAAHDDFAGPLTLVSHSYGSVLTTHILHSPDLSPRVESLVLIDPVSILLHLPDVAYNFTRRMPKGANEWQLWYFASMDAGVAGALGRHFFWRENIIWREELAAVGTREGEGAGGKRKVAVCLAGRDLIVDTGSVARYLLGEGDFAASVDAEEGAGPPDGNVDWDLEGPEGVEVVWFAGLDHAQVFEGRKSRERVVELVRKYCAVNR</sequence>
<feature type="domain" description="AB hydrolase-1" evidence="1">
    <location>
        <begin position="218"/>
        <end position="373"/>
    </location>
</feature>
<dbReference type="InterPro" id="IPR029058">
    <property type="entry name" value="AB_hydrolase_fold"/>
</dbReference>
<accession>A0AA39YCI1</accession>
<reference evidence="2" key="1">
    <citation type="submission" date="2023-06" db="EMBL/GenBank/DDBJ databases">
        <title>Genome-scale phylogeny and comparative genomics of the fungal order Sordariales.</title>
        <authorList>
            <consortium name="Lawrence Berkeley National Laboratory"/>
            <person name="Hensen N."/>
            <person name="Bonometti L."/>
            <person name="Westerberg I."/>
            <person name="Brannstrom I.O."/>
            <person name="Guillou S."/>
            <person name="Cros-Aarteil S."/>
            <person name="Calhoun S."/>
            <person name="Haridas S."/>
            <person name="Kuo A."/>
            <person name="Mondo S."/>
            <person name="Pangilinan J."/>
            <person name="Riley R."/>
            <person name="Labutti K."/>
            <person name="Andreopoulos B."/>
            <person name="Lipzen A."/>
            <person name="Chen C."/>
            <person name="Yanf M."/>
            <person name="Daum C."/>
            <person name="Ng V."/>
            <person name="Clum A."/>
            <person name="Steindorff A."/>
            <person name="Ohm R."/>
            <person name="Martin F."/>
            <person name="Silar P."/>
            <person name="Natvig D."/>
            <person name="Lalanne C."/>
            <person name="Gautier V."/>
            <person name="Ament-Velasquez S.L."/>
            <person name="Kruys A."/>
            <person name="Hutchinson M.I."/>
            <person name="Powell A.J."/>
            <person name="Barry K."/>
            <person name="Miller A.N."/>
            <person name="Grigoriev I.V."/>
            <person name="Debuchy R."/>
            <person name="Gladieux P."/>
            <person name="Thoren M.H."/>
            <person name="Johannesson H."/>
        </authorList>
    </citation>
    <scope>NUCLEOTIDE SEQUENCE</scope>
    <source>
        <strain evidence="2">SMH2532-1</strain>
    </source>
</reference>
<protein>
    <recommendedName>
        <fullName evidence="1">AB hydrolase-1 domain-containing protein</fullName>
    </recommendedName>
</protein>
<dbReference type="AlphaFoldDB" id="A0AA39YCI1"/>
<dbReference type="SUPFAM" id="SSF53474">
    <property type="entry name" value="alpha/beta-Hydrolases"/>
    <property type="match status" value="1"/>
</dbReference>
<dbReference type="EMBL" id="JAULSV010000003">
    <property type="protein sequence ID" value="KAK0649016.1"/>
    <property type="molecule type" value="Genomic_DNA"/>
</dbReference>
<organism evidence="2 3">
    <name type="scientific">Cercophora newfieldiana</name>
    <dbReference type="NCBI Taxonomy" id="92897"/>
    <lineage>
        <taxon>Eukaryota</taxon>
        <taxon>Fungi</taxon>
        <taxon>Dikarya</taxon>
        <taxon>Ascomycota</taxon>
        <taxon>Pezizomycotina</taxon>
        <taxon>Sordariomycetes</taxon>
        <taxon>Sordariomycetidae</taxon>
        <taxon>Sordariales</taxon>
        <taxon>Lasiosphaeriaceae</taxon>
        <taxon>Cercophora</taxon>
    </lineage>
</organism>
<keyword evidence="3" id="KW-1185">Reference proteome</keyword>
<evidence type="ECO:0000259" key="1">
    <source>
        <dbReference type="Pfam" id="PF12697"/>
    </source>
</evidence>
<evidence type="ECO:0000313" key="2">
    <source>
        <dbReference type="EMBL" id="KAK0649016.1"/>
    </source>
</evidence>
<dbReference type="Proteomes" id="UP001174936">
    <property type="component" value="Unassembled WGS sequence"/>
</dbReference>
<dbReference type="InterPro" id="IPR000073">
    <property type="entry name" value="AB_hydrolase_1"/>
</dbReference>
<proteinExistence type="predicted"/>
<dbReference type="PANTHER" id="PTHR37471">
    <property type="entry name" value="UNNAMED PRODUCT"/>
    <property type="match status" value="1"/>
</dbReference>
<dbReference type="Gene3D" id="3.40.50.1820">
    <property type="entry name" value="alpha/beta hydrolase"/>
    <property type="match status" value="1"/>
</dbReference>